<dbReference type="InterPro" id="IPR010441">
    <property type="entry name" value="CH_2"/>
</dbReference>
<protein>
    <recommendedName>
        <fullName evidence="1">Calponin-homology (CH) domain-containing protein</fullName>
    </recommendedName>
</protein>
<comment type="caution">
    <text evidence="2">The sequence shown here is derived from an EMBL/GenBank/DDBJ whole genome shotgun (WGS) entry which is preliminary data.</text>
</comment>
<dbReference type="Pfam" id="PF06294">
    <property type="entry name" value="CH_2"/>
    <property type="match status" value="1"/>
</dbReference>
<reference evidence="2 3" key="1">
    <citation type="submission" date="2021-06" db="EMBL/GenBank/DDBJ databases">
        <authorList>
            <person name="Palmer J.M."/>
        </authorList>
    </citation>
    <scope>NUCLEOTIDE SEQUENCE [LARGE SCALE GENOMIC DNA]</scope>
    <source>
        <strain evidence="2 3">XR_2019</strain>
        <tissue evidence="2">Muscle</tissue>
    </source>
</reference>
<gene>
    <name evidence="2" type="ORF">XENORESO_002737</name>
</gene>
<dbReference type="InterPro" id="IPR054517">
    <property type="entry name" value="SPEF2_D5"/>
</dbReference>
<accession>A0ABV0VWU8</accession>
<dbReference type="SUPFAM" id="SSF47576">
    <property type="entry name" value="Calponin-homology domain, CH-domain"/>
    <property type="match status" value="1"/>
</dbReference>
<proteinExistence type="predicted"/>
<feature type="domain" description="Calponin-homology (CH)" evidence="1">
    <location>
        <begin position="1"/>
        <end position="105"/>
    </location>
</feature>
<organism evidence="2 3">
    <name type="scientific">Xenotaenia resolanae</name>
    <dbReference type="NCBI Taxonomy" id="208358"/>
    <lineage>
        <taxon>Eukaryota</taxon>
        <taxon>Metazoa</taxon>
        <taxon>Chordata</taxon>
        <taxon>Craniata</taxon>
        <taxon>Vertebrata</taxon>
        <taxon>Euteleostomi</taxon>
        <taxon>Actinopterygii</taxon>
        <taxon>Neopterygii</taxon>
        <taxon>Teleostei</taxon>
        <taxon>Neoteleostei</taxon>
        <taxon>Acanthomorphata</taxon>
        <taxon>Ovalentaria</taxon>
        <taxon>Atherinomorphae</taxon>
        <taxon>Cyprinodontiformes</taxon>
        <taxon>Goodeidae</taxon>
        <taxon>Xenotaenia</taxon>
    </lineage>
</organism>
<dbReference type="InterPro" id="IPR001715">
    <property type="entry name" value="CH_dom"/>
</dbReference>
<evidence type="ECO:0000313" key="2">
    <source>
        <dbReference type="EMBL" id="MEQ2260886.1"/>
    </source>
</evidence>
<dbReference type="InterPro" id="IPR052634">
    <property type="entry name" value="Sperm_flagellar-bone_growth"/>
</dbReference>
<sequence length="478" mass="55588">MSAILCRWLNHKLRLSETVDPRNFARDFSNGYLFGEILHKHQMQEDFNMFLKNDTSIAKENNFSRLEPSLNLLGIFFDKKTAGDLMREVHGVATSLLHQLYVALEEKNSTGTSRTAMQPTVKAKLHKKEHEIYSYHLPQLVKPNANQNLREMTQHYADKGHQLKDLSEVAQPMQQNKTLKVRDEKRMQKCEEKHDDSTGNHTELLKQPPCSLNLRRNKRQEELKEKQAQTEIAKFEEKEHKLASSGLVSLSSSRDQPVPADSSLGGIKQVSGVPGSQNKLILQSNSKYIQGIRQRLKENAVAREERQRRVDRFLMEQVKALEAQQEAQLEDQMVRRLMRLTQQEQRLAEQLMQIRRQKEVILENRLFREQQYQEQTERDFQQALDREAVLAQRAKLARDEEMKKELELCNRIAAEHAQSRHREHFDSWLDVLGQIVDLATKVGEYRLLTGKYVTGLLLEVNKIPTIASGLHIFLQIFL</sequence>
<dbReference type="Pfam" id="PF22946">
    <property type="entry name" value="SPEF2_D5"/>
    <property type="match status" value="1"/>
</dbReference>
<dbReference type="InterPro" id="IPR036872">
    <property type="entry name" value="CH_dom_sf"/>
</dbReference>
<keyword evidence="3" id="KW-1185">Reference proteome</keyword>
<dbReference type="EMBL" id="JAHRIM010011482">
    <property type="protein sequence ID" value="MEQ2260886.1"/>
    <property type="molecule type" value="Genomic_DNA"/>
</dbReference>
<evidence type="ECO:0000259" key="1">
    <source>
        <dbReference type="PROSITE" id="PS50021"/>
    </source>
</evidence>
<dbReference type="Proteomes" id="UP001444071">
    <property type="component" value="Unassembled WGS sequence"/>
</dbReference>
<name>A0ABV0VWU8_9TELE</name>
<dbReference type="PANTHER" id="PTHR14919:SF0">
    <property type="entry name" value="SPERM FLAGELLAR PROTEIN 2"/>
    <property type="match status" value="1"/>
</dbReference>
<evidence type="ECO:0000313" key="3">
    <source>
        <dbReference type="Proteomes" id="UP001444071"/>
    </source>
</evidence>
<dbReference type="PROSITE" id="PS50021">
    <property type="entry name" value="CH"/>
    <property type="match status" value="1"/>
</dbReference>
<dbReference type="Gene3D" id="1.10.418.10">
    <property type="entry name" value="Calponin-like domain"/>
    <property type="match status" value="1"/>
</dbReference>
<dbReference type="PANTHER" id="PTHR14919">
    <property type="entry name" value="KPL2-RELATED"/>
    <property type="match status" value="1"/>
</dbReference>